<evidence type="ECO:0000256" key="4">
    <source>
        <dbReference type="ARBA" id="ARBA00022531"/>
    </source>
</evidence>
<keyword evidence="11" id="KW-0934">Plastid</keyword>
<accession>B2XT25</accession>
<sequence length="192" mass="21867">MNENINKSNFLEKKEIRRDIITGSKRLSNYCWCTILLFGGFGFLLSGLSSYLNYNLLPFANPKELIFIPQGIVMSFYGTISIMISFYIFLTILWDVGSGYNEFNKKEQLVRVVRKGFPGKNRNIFLVYPFANIKSIKLSIKEGLNPKRIILLCTKDNREIPLSPIEQPLPLSEIEAQASELAGFLEVSLEGL</sequence>
<evidence type="ECO:0000313" key="18">
    <source>
        <dbReference type="EMBL" id="BBA18974.1"/>
    </source>
</evidence>
<keyword evidence="11" id="KW-0150">Chloroplast</keyword>
<comment type="function">
    <text evidence="1 10">Seems to be required for the assembly of the photosystem I complex.</text>
</comment>
<dbReference type="EMBL" id="LC269920">
    <property type="protein sequence ID" value="BBA18420.1"/>
    <property type="molecule type" value="Genomic_DNA"/>
</dbReference>
<dbReference type="PANTHER" id="PTHR33288">
    <property type="match status" value="1"/>
</dbReference>
<reference evidence="12" key="2">
    <citation type="submission" date="2017-05" db="EMBL/GenBank/DDBJ databases">
        <title>Chloroplast genome sequences of Heterosigma akashiwo, a bloom-forming raphidophyte.</title>
        <authorList>
            <person name="Ueki S."/>
        </authorList>
    </citation>
    <scope>NUCLEOTIDE SEQUENCE</scope>
    <source>
        <strain evidence="14">CCAP934/4</strain>
        <strain evidence="12">CCAP934/8</strain>
        <strain evidence="18">CCMP1596</strain>
        <strain evidence="15">CCMP2274</strain>
        <strain evidence="16">CCMP3374</strain>
        <strain evidence="13">EHUSP01</strain>
        <strain evidence="17">HaFk01</strain>
    </source>
</reference>
<dbReference type="GeneID" id="6335617"/>
<evidence type="ECO:0000313" key="17">
    <source>
        <dbReference type="EMBL" id="BBA18835.1"/>
    </source>
</evidence>
<dbReference type="RefSeq" id="YP_001936317.1">
    <property type="nucleotide sequence ID" value="NC_010772.1"/>
</dbReference>
<dbReference type="GO" id="GO:0009535">
    <property type="term" value="C:chloroplast thylakoid membrane"/>
    <property type="evidence" value="ECO:0007669"/>
    <property type="project" value="UniProtKB-SubCell"/>
</dbReference>
<dbReference type="AlphaFoldDB" id="B2XT25"/>
<proteinExistence type="inferred from homology"/>
<dbReference type="InterPro" id="IPR003359">
    <property type="entry name" value="PSI_Ycf4_assembly"/>
</dbReference>
<geneLocation type="chloroplast" evidence="11"/>
<gene>
    <name evidence="10 11" type="primary">ycf4</name>
    <name evidence="11" type="ordered locus">Heak293_Cp016</name>
</gene>
<protein>
    <recommendedName>
        <fullName evidence="3 10">Photosystem I assembly protein Ycf4</fullName>
    </recommendedName>
</protein>
<keyword evidence="4 10" id="KW-0602">Photosynthesis</keyword>
<evidence type="ECO:0000256" key="3">
    <source>
        <dbReference type="ARBA" id="ARBA00015395"/>
    </source>
</evidence>
<feature type="transmembrane region" description="Helical" evidence="10">
    <location>
        <begin position="72"/>
        <end position="96"/>
    </location>
</feature>
<organism evidence="11">
    <name type="scientific">Heterosigma akashiwo</name>
    <name type="common">Chromophytic alga</name>
    <name type="synonym">Heterosigma carterae</name>
    <dbReference type="NCBI Taxonomy" id="2829"/>
    <lineage>
        <taxon>Eukaryota</taxon>
        <taxon>Sar</taxon>
        <taxon>Stramenopiles</taxon>
        <taxon>Ochrophyta</taxon>
        <taxon>Raphidophyceae</taxon>
        <taxon>Chattonellales</taxon>
        <taxon>Chattonellaceae</taxon>
        <taxon>Heterosigma</taxon>
    </lineage>
</organism>
<dbReference type="EMBL" id="LC269924">
    <property type="protein sequence ID" value="BBA18974.1"/>
    <property type="molecule type" value="Genomic_DNA"/>
</dbReference>
<evidence type="ECO:0000256" key="8">
    <source>
        <dbReference type="ARBA" id="ARBA00023136"/>
    </source>
</evidence>
<dbReference type="EMBL" id="LC269918">
    <property type="protein sequence ID" value="BBA18142.1"/>
    <property type="molecule type" value="Genomic_DNA"/>
</dbReference>
<evidence type="ECO:0000313" key="16">
    <source>
        <dbReference type="EMBL" id="BBA18697.1"/>
    </source>
</evidence>
<dbReference type="HAMAP" id="MF_00437">
    <property type="entry name" value="Ycf4"/>
    <property type="match status" value="1"/>
</dbReference>
<dbReference type="NCBIfam" id="NF002712">
    <property type="entry name" value="PRK02542.1"/>
    <property type="match status" value="1"/>
</dbReference>
<dbReference type="PANTHER" id="PTHR33288:SF4">
    <property type="entry name" value="PHOTOSYSTEM I ASSEMBLY PROTEIN YCF4"/>
    <property type="match status" value="1"/>
</dbReference>
<dbReference type="GO" id="GO:0015979">
    <property type="term" value="P:photosynthesis"/>
    <property type="evidence" value="ECO:0007669"/>
    <property type="project" value="UniProtKB-UniRule"/>
</dbReference>
<evidence type="ECO:0000256" key="1">
    <source>
        <dbReference type="ARBA" id="ARBA00002862"/>
    </source>
</evidence>
<reference evidence="11" key="1">
    <citation type="journal article" date="2008" name="BMC Genomics">
        <title>Chloroplast genome sequencing analysis of Heterosigma akashiwo CCMP452 (West Atlantic) and NIES293 (West Pacific) strains.</title>
        <authorList>
            <person name="Cattolico R.A."/>
            <person name="Jacobs M.A."/>
            <person name="Zhou Y."/>
            <person name="Chang J."/>
            <person name="Duplessis M."/>
            <person name="Lybrand T."/>
            <person name="McKay J."/>
            <person name="Ong H.C."/>
            <person name="Sims E."/>
            <person name="Rocap G."/>
        </authorList>
    </citation>
    <scope>NUCLEOTIDE SEQUENCE [LARGE SCALE GENOMIC DNA]</scope>
    <source>
        <strain evidence="11">NIES 293</strain>
    </source>
</reference>
<evidence type="ECO:0000256" key="5">
    <source>
        <dbReference type="ARBA" id="ARBA00022692"/>
    </source>
</evidence>
<keyword evidence="5 10" id="KW-0812">Transmembrane</keyword>
<comment type="subcellular location">
    <subcellularLocation>
        <location evidence="9">Plastid thylakoid membrane</location>
        <topology evidence="9">Multi-pass membrane protein</topology>
    </subcellularLocation>
    <subcellularLocation>
        <location evidence="10">Plastid</location>
        <location evidence="10">Chloroplast thylakoid membrane</location>
        <topology evidence="10">Multi-pass membrane protein</topology>
    </subcellularLocation>
</comment>
<evidence type="ECO:0000313" key="15">
    <source>
        <dbReference type="EMBL" id="BBA18558.1"/>
    </source>
</evidence>
<keyword evidence="6 10" id="KW-1133">Transmembrane helix</keyword>
<evidence type="ECO:0000256" key="10">
    <source>
        <dbReference type="HAMAP-Rule" id="MF_00437"/>
    </source>
</evidence>
<name>B2XT25_HETAK</name>
<dbReference type="EMBL" id="LC269923">
    <property type="protein sequence ID" value="BBA18835.1"/>
    <property type="molecule type" value="Genomic_DNA"/>
</dbReference>
<evidence type="ECO:0000313" key="13">
    <source>
        <dbReference type="EMBL" id="BBA18281.1"/>
    </source>
</evidence>
<dbReference type="EMBL" id="LC269919">
    <property type="protein sequence ID" value="BBA18281.1"/>
    <property type="molecule type" value="Genomic_DNA"/>
</dbReference>
<dbReference type="GO" id="GO:0009522">
    <property type="term" value="C:photosystem I"/>
    <property type="evidence" value="ECO:0007669"/>
    <property type="project" value="InterPro"/>
</dbReference>
<feature type="transmembrane region" description="Helical" evidence="10">
    <location>
        <begin position="27"/>
        <end position="52"/>
    </location>
</feature>
<dbReference type="EMBL" id="EU168190">
    <property type="protein sequence ID" value="ABV65923.1"/>
    <property type="molecule type" value="Genomic_DNA"/>
</dbReference>
<keyword evidence="7 10" id="KW-0793">Thylakoid</keyword>
<dbReference type="EMBL" id="LC269922">
    <property type="protein sequence ID" value="BBA18697.1"/>
    <property type="molecule type" value="Genomic_DNA"/>
</dbReference>
<dbReference type="EMBL" id="LC269921">
    <property type="protein sequence ID" value="BBA18558.1"/>
    <property type="molecule type" value="Genomic_DNA"/>
</dbReference>
<evidence type="ECO:0000313" key="14">
    <source>
        <dbReference type="EMBL" id="BBA18420.1"/>
    </source>
</evidence>
<evidence type="ECO:0000313" key="11">
    <source>
        <dbReference type="EMBL" id="ABV65923.1"/>
    </source>
</evidence>
<dbReference type="Pfam" id="PF02392">
    <property type="entry name" value="Ycf4"/>
    <property type="match status" value="1"/>
</dbReference>
<evidence type="ECO:0000256" key="7">
    <source>
        <dbReference type="ARBA" id="ARBA00023078"/>
    </source>
</evidence>
<comment type="similarity">
    <text evidence="2 10">Belongs to the Ycf4 family.</text>
</comment>
<evidence type="ECO:0000256" key="9">
    <source>
        <dbReference type="ARBA" id="ARBA00046286"/>
    </source>
</evidence>
<evidence type="ECO:0000313" key="12">
    <source>
        <dbReference type="EMBL" id="BBA18142.1"/>
    </source>
</evidence>
<keyword evidence="8 10" id="KW-0472">Membrane</keyword>
<evidence type="ECO:0000256" key="2">
    <source>
        <dbReference type="ARBA" id="ARBA00008198"/>
    </source>
</evidence>
<evidence type="ECO:0000256" key="6">
    <source>
        <dbReference type="ARBA" id="ARBA00022989"/>
    </source>
</evidence>